<name>A0A1P8EN80_9GAMM</name>
<accession>A0A1P8EN80</accession>
<keyword evidence="1" id="KW-0614">Plasmid</keyword>
<evidence type="ECO:0000313" key="2">
    <source>
        <dbReference type="Proteomes" id="UP000185674"/>
    </source>
</evidence>
<dbReference type="AlphaFoldDB" id="A0A1P8EN80"/>
<proteinExistence type="predicted"/>
<dbReference type="KEGG" id="asol:BEN76_16670"/>
<organism evidence="1 2">
    <name type="scientific">Acinetobacter soli</name>
    <dbReference type="NCBI Taxonomy" id="487316"/>
    <lineage>
        <taxon>Bacteria</taxon>
        <taxon>Pseudomonadati</taxon>
        <taxon>Pseudomonadota</taxon>
        <taxon>Gammaproteobacteria</taxon>
        <taxon>Moraxellales</taxon>
        <taxon>Moraxellaceae</taxon>
        <taxon>Acinetobacter</taxon>
    </lineage>
</organism>
<geneLocation type="plasmid" evidence="2">
    <name>pgfj2</name>
</geneLocation>
<dbReference type="RefSeq" id="WP_076033692.1">
    <property type="nucleotide sequence ID" value="NZ_CP016898.1"/>
</dbReference>
<protein>
    <submittedName>
        <fullName evidence="1">Uncharacterized protein</fullName>
    </submittedName>
</protein>
<sequence>MYSTLLTQETGVQFTTEIVDNETSILSNKNVIVGSFKRGRTDQPMRIDNQNIRAMLGHEPWNPDYVAVLEALETDIAFVYVMRLVEPNVLPDR</sequence>
<reference evidence="1 2" key="1">
    <citation type="submission" date="2016-08" db="EMBL/GenBank/DDBJ databases">
        <title>Complete genome sequence of Acinetobacter baylyi strain GFJ2.</title>
        <authorList>
            <person name="Tabata M."/>
            <person name="Kuboki S."/>
            <person name="Gibu N."/>
            <person name="Kinouchi Y."/>
            <person name="Vangnai A."/>
            <person name="Kasai D."/>
            <person name="Fukuda M."/>
        </authorList>
    </citation>
    <scope>NUCLEOTIDE SEQUENCE [LARGE SCALE GENOMIC DNA]</scope>
    <source>
        <strain evidence="1 2">GFJ2</strain>
        <plasmid evidence="2">Plasmid pgfj2</plasmid>
    </source>
</reference>
<dbReference type="EMBL" id="CP016898">
    <property type="protein sequence ID" value="APV37684.1"/>
    <property type="molecule type" value="Genomic_DNA"/>
</dbReference>
<dbReference type="Proteomes" id="UP000185674">
    <property type="component" value="Plasmid pGFJ2"/>
</dbReference>
<gene>
    <name evidence="1" type="ORF">BEN76_16670</name>
</gene>
<evidence type="ECO:0000313" key="1">
    <source>
        <dbReference type="EMBL" id="APV37684.1"/>
    </source>
</evidence>